<dbReference type="Gene3D" id="1.20.120.1080">
    <property type="match status" value="1"/>
</dbReference>
<dbReference type="PROSITE" id="PS51194">
    <property type="entry name" value="HELICASE_CTER"/>
    <property type="match status" value="1"/>
</dbReference>
<feature type="domain" description="Helicase ATP-binding" evidence="5">
    <location>
        <begin position="262"/>
        <end position="429"/>
    </location>
</feature>
<reference evidence="7 8" key="1">
    <citation type="submission" date="2024-08" db="EMBL/GenBank/DDBJ databases">
        <authorList>
            <person name="Will J Nash"/>
            <person name="Angela Man"/>
            <person name="Seanna McTaggart"/>
            <person name="Kendall Baker"/>
            <person name="Tom Barker"/>
            <person name="Leah Catchpole"/>
            <person name="Alex Durrant"/>
            <person name="Karim Gharbi"/>
            <person name="Naomi Irish"/>
            <person name="Gemy Kaithakottil"/>
            <person name="Debby Ku"/>
            <person name="Aaliyah Providence"/>
            <person name="Felix Shaw"/>
            <person name="David Swarbreck"/>
            <person name="Chris Watkins"/>
            <person name="Ann M. McCartney"/>
            <person name="Giulio Formenti"/>
            <person name="Alice Mouton"/>
            <person name="Noel Vella"/>
            <person name="Bjorn M von Reumont"/>
            <person name="Adriana Vella"/>
            <person name="Wilfried Haerty"/>
        </authorList>
    </citation>
    <scope>NUCLEOTIDE SEQUENCE [LARGE SCALE GENOMIC DNA]</scope>
</reference>
<dbReference type="Pfam" id="PF04408">
    <property type="entry name" value="WHD_HA2"/>
    <property type="match status" value="1"/>
</dbReference>
<dbReference type="InterPro" id="IPR027417">
    <property type="entry name" value="P-loop_NTPase"/>
</dbReference>
<evidence type="ECO:0000313" key="8">
    <source>
        <dbReference type="Proteomes" id="UP001642520"/>
    </source>
</evidence>
<keyword evidence="2" id="KW-0378">Hydrolase</keyword>
<evidence type="ECO:0000256" key="2">
    <source>
        <dbReference type="ARBA" id="ARBA00022801"/>
    </source>
</evidence>
<dbReference type="InterPro" id="IPR014001">
    <property type="entry name" value="Helicase_ATP-bd"/>
</dbReference>
<evidence type="ECO:0000259" key="5">
    <source>
        <dbReference type="PROSITE" id="PS51192"/>
    </source>
</evidence>
<evidence type="ECO:0000256" key="1">
    <source>
        <dbReference type="ARBA" id="ARBA00022741"/>
    </source>
</evidence>
<evidence type="ECO:0000259" key="6">
    <source>
        <dbReference type="PROSITE" id="PS51194"/>
    </source>
</evidence>
<keyword evidence="4" id="KW-0067">ATP-binding</keyword>
<dbReference type="PROSITE" id="PS51192">
    <property type="entry name" value="HELICASE_ATP_BIND_1"/>
    <property type="match status" value="1"/>
</dbReference>
<protein>
    <recommendedName>
        <fullName evidence="9">ATP-dependent RNA helicase DHX30</fullName>
    </recommendedName>
</protein>
<dbReference type="SMART" id="SM00490">
    <property type="entry name" value="HELICc"/>
    <property type="match status" value="1"/>
</dbReference>
<comment type="caution">
    <text evidence="7">The sequence shown here is derived from an EMBL/GenBank/DDBJ whole genome shotgun (WGS) entry which is preliminary data.</text>
</comment>
<dbReference type="Pfam" id="PF00270">
    <property type="entry name" value="DEAD"/>
    <property type="match status" value="1"/>
</dbReference>
<dbReference type="Pfam" id="PF00271">
    <property type="entry name" value="Helicase_C"/>
    <property type="match status" value="1"/>
</dbReference>
<dbReference type="InterPro" id="IPR001650">
    <property type="entry name" value="Helicase_C-like"/>
</dbReference>
<keyword evidence="8" id="KW-1185">Reference proteome</keyword>
<evidence type="ECO:0000256" key="4">
    <source>
        <dbReference type="ARBA" id="ARBA00022840"/>
    </source>
</evidence>
<proteinExistence type="predicted"/>
<evidence type="ECO:0000313" key="7">
    <source>
        <dbReference type="EMBL" id="CAL7939708.1"/>
    </source>
</evidence>
<feature type="domain" description="Helicase C-terminal" evidence="6">
    <location>
        <begin position="467"/>
        <end position="633"/>
    </location>
</feature>
<sequence>MMLPQITLNSKKLLCNHLTSWYTNQIFGLHLRRFYKHQVTSYSFHKSSEQINRSTLFHKEYGRSSRNHIEQVHQVPVADLNIIYNTVNNEFNKKCISFMYTCEPNNNIKCTISVTWPYEESFSDVGKSKKLAAHGASLMCLNWLHKQKKIIQLKPVLYNDWNKHNLQKSQKSVSISLTSELKNEIRHLIDTFDCEIKSIITVPSTTGINKDDLKEDSETDVSLNTISSDLIETDNFKSTGKVRRRQKNDTYLPIIDYREEILNNLENHQVLVINGDTGCGKSIQVPQFIIDEYAIRKRHTCKIIVSEPRRISAISLANRVALERGENVGQTVGYHVRFNSRIPLSRSSILYCTTGILLRKLEYQDILKQATHIILDEAHERNLQTDILLTLLKKKLKENPHLKLIVMSASMNAELFQRYFSSTVINIPGKLYPVKMHFMEDIEIFNGELLQYQRNNILEIPYYKIVKLIQWIITHKPPGGILCFLPGWQEIKELREILHSEINNLFIVPLHSKISVATQQKAFDSPPHNMTKVILSTDIAETGITITDINYVIDTAIKKDVEWNEDKFISSLNFCKISKANIIQRSGRAGRMRPGESYHLITKKEYLQLDSYSRAEIFKTPLEEAILISKVLTDEKTCDFFNSMIEPPSDSSLRFAVTSLQRIGVLDDNENLTSLGKRVSHFSMHPKLSRALIFSCIFRCLNPVLLISTQFSTPSNINTSLDIDTSSLKMFKEQKEMYHKTSDHIALVRYFQRLQENRTSFSDTFANSNNFKLLEDFKQLYILHAETLINSGMISSKSDFKHANMYVNNYELCRAVLFAATNQLLKRNAYGYKNGLFTNNANKVVDETNKEVILQSHSVNFKRKTWPSEMLTYINKMEFVKRHSRIVSDTSIISPLTVLLFSQDDAYCEEEEQDNPAEITAIYIKNMNHMNLCCEKQTAHLLLKFRSIIWRIVNFIVEYEGTDDKQSDLKLVKSYKDDMLLVLSRMLREASKDIDGVIDGDDEDTDDDKKNFYHN</sequence>
<evidence type="ECO:0000256" key="3">
    <source>
        <dbReference type="ARBA" id="ARBA00022806"/>
    </source>
</evidence>
<dbReference type="SUPFAM" id="SSF52540">
    <property type="entry name" value="P-loop containing nucleoside triphosphate hydrolases"/>
    <property type="match status" value="1"/>
</dbReference>
<accession>A0ABP1NIS8</accession>
<keyword evidence="1" id="KW-0547">Nucleotide-binding</keyword>
<dbReference type="Gene3D" id="3.30.160.20">
    <property type="match status" value="1"/>
</dbReference>
<dbReference type="Proteomes" id="UP001642520">
    <property type="component" value="Unassembled WGS sequence"/>
</dbReference>
<dbReference type="PANTHER" id="PTHR18934:SF257">
    <property type="entry name" value="ATP-DEPENDENT RNA HELICASE DHX30"/>
    <property type="match status" value="1"/>
</dbReference>
<evidence type="ECO:0008006" key="9">
    <source>
        <dbReference type="Google" id="ProtNLM"/>
    </source>
</evidence>
<dbReference type="CDD" id="cd18791">
    <property type="entry name" value="SF2_C_RHA"/>
    <property type="match status" value="1"/>
</dbReference>
<dbReference type="Gene3D" id="3.40.50.300">
    <property type="entry name" value="P-loop containing nucleotide triphosphate hydrolases"/>
    <property type="match status" value="2"/>
</dbReference>
<dbReference type="SMART" id="SM00487">
    <property type="entry name" value="DEXDc"/>
    <property type="match status" value="1"/>
</dbReference>
<gene>
    <name evidence="7" type="ORF">XYLVIOL_LOCUS4046</name>
</gene>
<dbReference type="InterPro" id="IPR011545">
    <property type="entry name" value="DEAD/DEAH_box_helicase_dom"/>
</dbReference>
<organism evidence="7 8">
    <name type="scientific">Xylocopa violacea</name>
    <name type="common">Violet carpenter bee</name>
    <name type="synonym">Apis violacea</name>
    <dbReference type="NCBI Taxonomy" id="135666"/>
    <lineage>
        <taxon>Eukaryota</taxon>
        <taxon>Metazoa</taxon>
        <taxon>Ecdysozoa</taxon>
        <taxon>Arthropoda</taxon>
        <taxon>Hexapoda</taxon>
        <taxon>Insecta</taxon>
        <taxon>Pterygota</taxon>
        <taxon>Neoptera</taxon>
        <taxon>Endopterygota</taxon>
        <taxon>Hymenoptera</taxon>
        <taxon>Apocrita</taxon>
        <taxon>Aculeata</taxon>
        <taxon>Apoidea</taxon>
        <taxon>Anthophila</taxon>
        <taxon>Apidae</taxon>
        <taxon>Xylocopa</taxon>
        <taxon>Xylocopa</taxon>
    </lineage>
</organism>
<dbReference type="SMART" id="SM00847">
    <property type="entry name" value="HA2"/>
    <property type="match status" value="1"/>
</dbReference>
<keyword evidence="3" id="KW-0347">Helicase</keyword>
<dbReference type="InterPro" id="IPR048333">
    <property type="entry name" value="HA2_WH"/>
</dbReference>
<dbReference type="PANTHER" id="PTHR18934">
    <property type="entry name" value="ATP-DEPENDENT RNA HELICASE"/>
    <property type="match status" value="1"/>
</dbReference>
<dbReference type="EMBL" id="CAXAJV020001290">
    <property type="protein sequence ID" value="CAL7939708.1"/>
    <property type="molecule type" value="Genomic_DNA"/>
</dbReference>
<name>A0ABP1NIS8_XYLVO</name>
<dbReference type="CDD" id="cd17917">
    <property type="entry name" value="DEXHc_RHA-like"/>
    <property type="match status" value="1"/>
</dbReference>
<dbReference type="InterPro" id="IPR007502">
    <property type="entry name" value="Helicase-assoc_dom"/>
</dbReference>